<accession>A0A915P615</accession>
<reference evidence="6" key="1">
    <citation type="submission" date="2022-11" db="UniProtKB">
        <authorList>
            <consortium name="WormBaseParasite"/>
        </authorList>
    </citation>
    <scope>IDENTIFICATION</scope>
</reference>
<dbReference type="GO" id="GO:0003755">
    <property type="term" value="F:peptidyl-prolyl cis-trans isomerase activity"/>
    <property type="evidence" value="ECO:0007669"/>
    <property type="project" value="InterPro"/>
</dbReference>
<dbReference type="CDD" id="cd12347">
    <property type="entry name" value="RRM_PPIE"/>
    <property type="match status" value="1"/>
</dbReference>
<dbReference type="GO" id="GO:0003723">
    <property type="term" value="F:RNA binding"/>
    <property type="evidence" value="ECO:0007669"/>
    <property type="project" value="UniProtKB-UniRule"/>
</dbReference>
<name>A0A915P615_9BILA</name>
<keyword evidence="5" id="KW-1185">Reference proteome</keyword>
<evidence type="ECO:0000256" key="1">
    <source>
        <dbReference type="ARBA" id="ARBA00022884"/>
    </source>
</evidence>
<evidence type="ECO:0000313" key="5">
    <source>
        <dbReference type="Proteomes" id="UP000887560"/>
    </source>
</evidence>
<dbReference type="Pfam" id="PF00076">
    <property type="entry name" value="RRM_1"/>
    <property type="match status" value="1"/>
</dbReference>
<dbReference type="InterPro" id="IPR000504">
    <property type="entry name" value="RRM_dom"/>
</dbReference>
<dbReference type="WBParaSite" id="scf7180000424089.g12256">
    <property type="protein sequence ID" value="scf7180000424089.g12256"/>
    <property type="gene ID" value="scf7180000424089.g12256"/>
</dbReference>
<dbReference type="Pfam" id="PF00160">
    <property type="entry name" value="Pro_isomerase"/>
    <property type="match status" value="2"/>
</dbReference>
<evidence type="ECO:0000256" key="2">
    <source>
        <dbReference type="PROSITE-ProRule" id="PRU00176"/>
    </source>
</evidence>
<dbReference type="InterPro" id="IPR035979">
    <property type="entry name" value="RBD_domain_sf"/>
</dbReference>
<dbReference type="InterPro" id="IPR029000">
    <property type="entry name" value="Cyclophilin-like_dom_sf"/>
</dbReference>
<evidence type="ECO:0000259" key="4">
    <source>
        <dbReference type="PROSITE" id="PS50102"/>
    </source>
</evidence>
<dbReference type="PROSITE" id="PS50102">
    <property type="entry name" value="RRM"/>
    <property type="match status" value="1"/>
</dbReference>
<dbReference type="PANTHER" id="PTHR48037:SF1">
    <property type="entry name" value="RRM DOMAIN-CONTAINING PROTEIN"/>
    <property type="match status" value="1"/>
</dbReference>
<dbReference type="Gene3D" id="3.30.70.330">
    <property type="match status" value="1"/>
</dbReference>
<proteinExistence type="predicted"/>
<dbReference type="PANTHER" id="PTHR48037">
    <property type="entry name" value="ATPASE E1"/>
    <property type="match status" value="1"/>
</dbReference>
<dbReference type="PROSITE" id="PS50072">
    <property type="entry name" value="CSA_PPIASE_2"/>
    <property type="match status" value="1"/>
</dbReference>
<keyword evidence="1 2" id="KW-0694">RNA-binding</keyword>
<dbReference type="SUPFAM" id="SSF50891">
    <property type="entry name" value="Cyclophilin-like"/>
    <property type="match status" value="1"/>
</dbReference>
<organism evidence="5 6">
    <name type="scientific">Meloidogyne floridensis</name>
    <dbReference type="NCBI Taxonomy" id="298350"/>
    <lineage>
        <taxon>Eukaryota</taxon>
        <taxon>Metazoa</taxon>
        <taxon>Ecdysozoa</taxon>
        <taxon>Nematoda</taxon>
        <taxon>Chromadorea</taxon>
        <taxon>Rhabditida</taxon>
        <taxon>Tylenchina</taxon>
        <taxon>Tylenchomorpha</taxon>
        <taxon>Tylenchoidea</taxon>
        <taxon>Meloidogynidae</taxon>
        <taxon>Meloidogyninae</taxon>
        <taxon>Meloidogyne</taxon>
    </lineage>
</organism>
<dbReference type="InterPro" id="IPR034168">
    <property type="entry name" value="PPIE_RRM"/>
</dbReference>
<sequence length="242" mass="27252">MSYTTNFPHSRKRTVYVGGFGEEVNEKILTLAFIPFGDIVGVSIPLDNETGKHRSFGFVEFELPEDAAAAIDNLDCSEIYGRTIHVNFARPPKVNERSQRPIWADDEWLKQYGQGTGNVEELNDKTEKESDEVTNIDKEGSETEQRLPRVFLGVKIGIRYIGRIVIELRSDIVPKTAENFRALCTGERGFGFEEKTEWLDGKHVVFGHVVEGMNIVRQIEQQGTASGKPMMQVVIVECGEVK</sequence>
<dbReference type="InterPro" id="IPR012677">
    <property type="entry name" value="Nucleotide-bd_a/b_plait_sf"/>
</dbReference>
<dbReference type="SMART" id="SM00360">
    <property type="entry name" value="RRM"/>
    <property type="match status" value="1"/>
</dbReference>
<dbReference type="SUPFAM" id="SSF54928">
    <property type="entry name" value="RNA-binding domain, RBD"/>
    <property type="match status" value="1"/>
</dbReference>
<feature type="domain" description="RRM" evidence="4">
    <location>
        <begin position="13"/>
        <end position="91"/>
    </location>
</feature>
<evidence type="ECO:0000259" key="3">
    <source>
        <dbReference type="PROSITE" id="PS50072"/>
    </source>
</evidence>
<dbReference type="AlphaFoldDB" id="A0A915P615"/>
<protein>
    <submittedName>
        <fullName evidence="6">Peptidyl-prolyl cis-trans isomerase</fullName>
    </submittedName>
</protein>
<evidence type="ECO:0000313" key="6">
    <source>
        <dbReference type="WBParaSite" id="scf7180000424089.g12256"/>
    </source>
</evidence>
<dbReference type="Gene3D" id="2.40.100.10">
    <property type="entry name" value="Cyclophilin-like"/>
    <property type="match status" value="2"/>
</dbReference>
<dbReference type="InterPro" id="IPR002130">
    <property type="entry name" value="Cyclophilin-type_PPIase_dom"/>
</dbReference>
<dbReference type="Proteomes" id="UP000887560">
    <property type="component" value="Unplaced"/>
</dbReference>
<feature type="domain" description="PPIase cyclophilin-type" evidence="3">
    <location>
        <begin position="186"/>
        <end position="240"/>
    </location>
</feature>